<dbReference type="GO" id="GO:0002161">
    <property type="term" value="F:aminoacyl-tRNA deacylase activity"/>
    <property type="evidence" value="ECO:0007669"/>
    <property type="project" value="InterPro"/>
</dbReference>
<protein>
    <recommendedName>
        <fullName evidence="2">valine--tRNA ligase</fullName>
        <ecNumber evidence="2">6.1.1.9</ecNumber>
    </recommendedName>
    <alternativeName>
        <fullName evidence="8">Valyl-tRNA synthetase</fullName>
    </alternativeName>
</protein>
<dbReference type="SUPFAM" id="SSF50677">
    <property type="entry name" value="ValRS/IleRS/LeuRS editing domain"/>
    <property type="match status" value="1"/>
</dbReference>
<evidence type="ECO:0000256" key="7">
    <source>
        <dbReference type="ARBA" id="ARBA00023146"/>
    </source>
</evidence>
<dbReference type="Proteomes" id="UP001230268">
    <property type="component" value="Unassembled WGS sequence"/>
</dbReference>
<accession>A0AAD8PFS0</accession>
<name>A0AAD8PFS0_BABGI</name>
<dbReference type="SUPFAM" id="SSF47323">
    <property type="entry name" value="Anticodon-binding domain of a subclass of class I aminoacyl-tRNA synthetases"/>
    <property type="match status" value="1"/>
</dbReference>
<evidence type="ECO:0000256" key="4">
    <source>
        <dbReference type="ARBA" id="ARBA00022741"/>
    </source>
</evidence>
<evidence type="ECO:0000256" key="1">
    <source>
        <dbReference type="ARBA" id="ARBA00005594"/>
    </source>
</evidence>
<dbReference type="InterPro" id="IPR009008">
    <property type="entry name" value="Val/Leu/Ile-tRNA-synth_edit"/>
</dbReference>
<comment type="caution">
    <text evidence="13">The sequence shown here is derived from an EMBL/GenBank/DDBJ whole genome shotgun (WGS) entry which is preliminary data.</text>
</comment>
<dbReference type="GO" id="GO:0005524">
    <property type="term" value="F:ATP binding"/>
    <property type="evidence" value="ECO:0007669"/>
    <property type="project" value="UniProtKB-KW"/>
</dbReference>
<dbReference type="InterPro" id="IPR014729">
    <property type="entry name" value="Rossmann-like_a/b/a_fold"/>
</dbReference>
<comment type="catalytic activity">
    <reaction evidence="9">
        <text>tRNA(Val) + L-valine + ATP = L-valyl-tRNA(Val) + AMP + diphosphate</text>
        <dbReference type="Rhea" id="RHEA:10704"/>
        <dbReference type="Rhea" id="RHEA-COMP:9672"/>
        <dbReference type="Rhea" id="RHEA-COMP:9708"/>
        <dbReference type="ChEBI" id="CHEBI:30616"/>
        <dbReference type="ChEBI" id="CHEBI:33019"/>
        <dbReference type="ChEBI" id="CHEBI:57762"/>
        <dbReference type="ChEBI" id="CHEBI:78442"/>
        <dbReference type="ChEBI" id="CHEBI:78537"/>
        <dbReference type="ChEBI" id="CHEBI:456215"/>
        <dbReference type="EC" id="6.1.1.9"/>
    </reaction>
</comment>
<dbReference type="GO" id="GO:0005829">
    <property type="term" value="C:cytosol"/>
    <property type="evidence" value="ECO:0007669"/>
    <property type="project" value="TreeGrafter"/>
</dbReference>
<evidence type="ECO:0000256" key="2">
    <source>
        <dbReference type="ARBA" id="ARBA00013169"/>
    </source>
</evidence>
<feature type="chain" id="PRO_5042123498" description="valine--tRNA ligase" evidence="11">
    <location>
        <begin position="20"/>
        <end position="828"/>
    </location>
</feature>
<dbReference type="InterPro" id="IPR002303">
    <property type="entry name" value="Valyl-tRNA_ligase"/>
</dbReference>
<evidence type="ECO:0000256" key="5">
    <source>
        <dbReference type="ARBA" id="ARBA00022840"/>
    </source>
</evidence>
<comment type="similarity">
    <text evidence="1 10">Belongs to the class-I aminoacyl-tRNA synthetase family.</text>
</comment>
<dbReference type="PANTHER" id="PTHR11946">
    <property type="entry name" value="VALYL-TRNA SYNTHETASES"/>
    <property type="match status" value="1"/>
</dbReference>
<dbReference type="AlphaFoldDB" id="A0AAD8PFS0"/>
<dbReference type="PANTHER" id="PTHR11946:SF93">
    <property type="entry name" value="VALINE--TRNA LIGASE, CHLOROPLASTIC_MITOCHONDRIAL 2"/>
    <property type="match status" value="1"/>
</dbReference>
<sequence length="828" mass="93557">MLCFAIAVRLISQFHIAYAFRVNNGVHGIRFNSCLQAANEVSQWKEGEDTQLVRLITPPPNLTGDLHIGNAVNLVCSDIYLKYCEMNRKLVHAKFGSDHAGLGFEKLVYRSGCKADDRHMLRDAMKSAKHLTNSHIQTLRNLGIDWFYSRWTLSSRSKDVTRDAFLRLLKEGHIREGLYPNFCTVTHGSIRWLNAAIIQFINRPIDVYSIELNVVDGEGDDSLGKVVAYTTKPGILPATAAVAVDPDVFKRFKGRMVLLPDSYRRVPLLLRDDQMKSDCKWYDTLIMPGYSQEGTNIAFDHGLETINIVDSNGRLMNVSQELQGLSLKEADEAMLKYFNTYNTVNIDVPTVLGNSNTVVYTLPAAHLLLDTAAISGPCLKEIENLEVDPPNRISLLKQRIKTNRPWCISRNGWWGVRVPIWYLEKEGENIPIPAHSQLEAEKLASDKLGSPLADALYKGCVLRQDNRILDTWFTSALWPITSGKDLETLNIPECKTERLLYTCYDILHSWVARMLLLCTYLTGGNLPFDKVVLHGMVKDDQEKKMSKSAGNTILANDFVLAYSDRDGFSGILEPSEHKQYIDQLLGKGENVIDPLAITRARLSLASYASKADKCNAIGNYDEGIKRMLKRIGQITNYICIACRMENIKQIWDLDPIDKTPTTSIVSAIGARLSQIGVSLSQFLEDFEFKQAVKCLDDYVSVFSNYAIPSHRMGDCRLSVIFNWYTTMIRMLMPFGAQLIQSISLPLELQDSGILLEWPTFERLDDNALSLFDTMEDIIRKLRRHAIGDSTTAVVSVQEKHRSEVEQHKALLSYIVKLTYNTNIDFNVE</sequence>
<evidence type="ECO:0000256" key="3">
    <source>
        <dbReference type="ARBA" id="ARBA00022598"/>
    </source>
</evidence>
<evidence type="ECO:0000313" key="14">
    <source>
        <dbReference type="Proteomes" id="UP001230268"/>
    </source>
</evidence>
<dbReference type="SUPFAM" id="SSF52374">
    <property type="entry name" value="Nucleotidylyl transferase"/>
    <property type="match status" value="1"/>
</dbReference>
<keyword evidence="4 10" id="KW-0547">Nucleotide-binding</keyword>
<keyword evidence="5 10" id="KW-0067">ATP-binding</keyword>
<dbReference type="EC" id="6.1.1.9" evidence="2"/>
<evidence type="ECO:0000259" key="12">
    <source>
        <dbReference type="Pfam" id="PF00133"/>
    </source>
</evidence>
<keyword evidence="3 10" id="KW-0436">Ligase</keyword>
<keyword evidence="6 10" id="KW-0648">Protein biosynthesis</keyword>
<organism evidence="13 14">
    <name type="scientific">Babesia gibsoni</name>
    <dbReference type="NCBI Taxonomy" id="33632"/>
    <lineage>
        <taxon>Eukaryota</taxon>
        <taxon>Sar</taxon>
        <taxon>Alveolata</taxon>
        <taxon>Apicomplexa</taxon>
        <taxon>Aconoidasida</taxon>
        <taxon>Piroplasmida</taxon>
        <taxon>Babesiidae</taxon>
        <taxon>Babesia</taxon>
    </lineage>
</organism>
<dbReference type="InterPro" id="IPR002300">
    <property type="entry name" value="aa-tRNA-synth_Ia"/>
</dbReference>
<evidence type="ECO:0000256" key="9">
    <source>
        <dbReference type="ARBA" id="ARBA00047552"/>
    </source>
</evidence>
<dbReference type="Pfam" id="PF00133">
    <property type="entry name" value="tRNA-synt_1"/>
    <property type="match status" value="1"/>
</dbReference>
<keyword evidence="7 10" id="KW-0030">Aminoacyl-tRNA synthetase</keyword>
<feature type="signal peptide" evidence="11">
    <location>
        <begin position="1"/>
        <end position="19"/>
    </location>
</feature>
<evidence type="ECO:0000256" key="10">
    <source>
        <dbReference type="RuleBase" id="RU363035"/>
    </source>
</evidence>
<dbReference type="InterPro" id="IPR009080">
    <property type="entry name" value="tRNAsynth_Ia_anticodon-bd"/>
</dbReference>
<dbReference type="Gene3D" id="3.40.50.620">
    <property type="entry name" value="HUPs"/>
    <property type="match status" value="2"/>
</dbReference>
<evidence type="ECO:0000256" key="6">
    <source>
        <dbReference type="ARBA" id="ARBA00022917"/>
    </source>
</evidence>
<gene>
    <name evidence="13" type="ORF">BgAZ_104480</name>
</gene>
<proteinExistence type="inferred from homology"/>
<feature type="domain" description="Aminoacyl-tRNA synthetase class Ia" evidence="12">
    <location>
        <begin position="53"/>
        <end position="561"/>
    </location>
</feature>
<evidence type="ECO:0000313" key="13">
    <source>
        <dbReference type="EMBL" id="KAK1444542.1"/>
    </source>
</evidence>
<dbReference type="InterPro" id="IPR001412">
    <property type="entry name" value="aa-tRNA-synth_I_CS"/>
</dbReference>
<evidence type="ECO:0000256" key="11">
    <source>
        <dbReference type="SAM" id="SignalP"/>
    </source>
</evidence>
<dbReference type="GO" id="GO:0004832">
    <property type="term" value="F:valine-tRNA ligase activity"/>
    <property type="evidence" value="ECO:0007669"/>
    <property type="project" value="UniProtKB-EC"/>
</dbReference>
<dbReference type="Gene3D" id="1.10.730.10">
    <property type="entry name" value="Isoleucyl-tRNA Synthetase, Domain 1"/>
    <property type="match status" value="1"/>
</dbReference>
<keyword evidence="11" id="KW-0732">Signal</keyword>
<keyword evidence="14" id="KW-1185">Reference proteome</keyword>
<dbReference type="EMBL" id="JAVEPI010000001">
    <property type="protein sequence ID" value="KAK1444542.1"/>
    <property type="molecule type" value="Genomic_DNA"/>
</dbReference>
<evidence type="ECO:0000256" key="8">
    <source>
        <dbReference type="ARBA" id="ARBA00029936"/>
    </source>
</evidence>
<dbReference type="PRINTS" id="PR00986">
    <property type="entry name" value="TRNASYNTHVAL"/>
</dbReference>
<dbReference type="PROSITE" id="PS00178">
    <property type="entry name" value="AA_TRNA_LIGASE_I"/>
    <property type="match status" value="1"/>
</dbReference>
<dbReference type="GO" id="GO:0006438">
    <property type="term" value="P:valyl-tRNA aminoacylation"/>
    <property type="evidence" value="ECO:0007669"/>
    <property type="project" value="InterPro"/>
</dbReference>
<reference evidence="13" key="1">
    <citation type="submission" date="2023-08" db="EMBL/GenBank/DDBJ databases">
        <title>Draft sequence of the Babesia gibsoni genome.</title>
        <authorList>
            <person name="Yamagishi J.Y."/>
            <person name="Xuan X.X."/>
        </authorList>
    </citation>
    <scope>NUCLEOTIDE SEQUENCE</scope>
    <source>
        <strain evidence="13">Azabu</strain>
    </source>
</reference>